<dbReference type="PANTHER" id="PTHR10357">
    <property type="entry name" value="ALPHA-AMYLASE FAMILY MEMBER"/>
    <property type="match status" value="1"/>
</dbReference>
<comment type="similarity">
    <text evidence="1">Belongs to the glycosyl hydrolase 13 family.</text>
</comment>
<gene>
    <name evidence="5" type="ORF">FC62_GL001230</name>
</gene>
<keyword evidence="2" id="KW-0378">Hydrolase</keyword>
<dbReference type="PANTHER" id="PTHR10357:SF178">
    <property type="entry name" value="OLIGO-1,6-GLUCOSIDASE 3-RELATED"/>
    <property type="match status" value="1"/>
</dbReference>
<name>A0A0R1H1R1_9LACO</name>
<dbReference type="Gene3D" id="3.90.400.10">
    <property type="entry name" value="Oligo-1,6-glucosidase, Domain 2"/>
    <property type="match status" value="1"/>
</dbReference>
<protein>
    <submittedName>
        <fullName evidence="5">Exo-alpha-1,4-glucosidase</fullName>
    </submittedName>
</protein>
<evidence type="ECO:0000259" key="4">
    <source>
        <dbReference type="SMART" id="SM00642"/>
    </source>
</evidence>
<evidence type="ECO:0000313" key="6">
    <source>
        <dbReference type="Proteomes" id="UP000050909"/>
    </source>
</evidence>
<dbReference type="PATRIC" id="fig|1423722.3.peg.1254"/>
<dbReference type="InterPro" id="IPR017853">
    <property type="entry name" value="GH"/>
</dbReference>
<dbReference type="SMART" id="SM00642">
    <property type="entry name" value="Aamy"/>
    <property type="match status" value="1"/>
</dbReference>
<organism evidence="5 6">
    <name type="scientific">Amylolactobacillus amylotrophicus DSM 20534</name>
    <dbReference type="NCBI Taxonomy" id="1423722"/>
    <lineage>
        <taxon>Bacteria</taxon>
        <taxon>Bacillati</taxon>
        <taxon>Bacillota</taxon>
        <taxon>Bacilli</taxon>
        <taxon>Lactobacillales</taxon>
        <taxon>Lactobacillaceae</taxon>
        <taxon>Amylolactobacillus</taxon>
    </lineage>
</organism>
<dbReference type="Pfam" id="PF00128">
    <property type="entry name" value="Alpha-amylase"/>
    <property type="match status" value="1"/>
</dbReference>
<comment type="caution">
    <text evidence="5">The sequence shown here is derived from an EMBL/GenBank/DDBJ whole genome shotgun (WGS) entry which is preliminary data.</text>
</comment>
<evidence type="ECO:0000256" key="1">
    <source>
        <dbReference type="ARBA" id="ARBA00008061"/>
    </source>
</evidence>
<proteinExistence type="inferred from homology"/>
<dbReference type="Gene3D" id="3.20.20.80">
    <property type="entry name" value="Glycosidases"/>
    <property type="match status" value="1"/>
</dbReference>
<dbReference type="FunFam" id="3.20.20.80:FF:000064">
    <property type="entry name" value="Oligo-1,6-glucosidase"/>
    <property type="match status" value="1"/>
</dbReference>
<dbReference type="CDD" id="cd11333">
    <property type="entry name" value="AmyAc_SI_OligoGlu_DGase"/>
    <property type="match status" value="1"/>
</dbReference>
<dbReference type="SUPFAM" id="SSF51445">
    <property type="entry name" value="(Trans)glycosidases"/>
    <property type="match status" value="1"/>
</dbReference>
<dbReference type="InterPro" id="IPR006047">
    <property type="entry name" value="GH13_cat_dom"/>
</dbReference>
<sequence>MNSEKWWQNSVGYQIYPRSFQDSNGDGIGDIKGIINRLDYLVELGIDFIWINPIYQSPNVDNGYDISDYEAIQPEYGTLADVQDLITACHQRHIKVLFDLVVNHTSDQHPWFVEALKGKDNPYHDYYLFADSTEEAPPNNWESFFGTSAWEYVPHLKQSYLHIFAKQQPDLNWKNAKMRTEIYEMIRFWLNLGLDGFRLDAISHIQKKNWAVPMDKDDKWRNFMNVPGIEQYMSELKEIFDEYHILTVGEASGVSSKKAPEWTGEKGYINMIFELEHNLKTGSKGHEVIDIPRYQDVIYRWQRDQLTHGWNALYIENHDNPRAATIFNTTSPSAIKTLALSYLLLRGTPFIYQGQEIGMTNFPFAAIEQFDAVDAKLQYHEALKAGINSKQALNRIGRLSRDNSRTPMQWDNTKNAGFSIGDPWLPINPNWSHLNIAQEKANPDSVLSFYKKLIQLKKSDPAFGIGQINIFTAYPGQFIFERTGPHNSYLVIANLSDRNASIPPQISTNYEGGAVLLSTDQNTITTTIRPGTGLVIQKG</sequence>
<dbReference type="FunFam" id="3.90.400.10:FF:000002">
    <property type="entry name" value="Sucrose isomerase"/>
    <property type="match status" value="1"/>
</dbReference>
<dbReference type="AlphaFoldDB" id="A0A0R1H1R1"/>
<keyword evidence="3" id="KW-0326">Glycosidase</keyword>
<dbReference type="GO" id="GO:0004556">
    <property type="term" value="F:alpha-amylase activity"/>
    <property type="evidence" value="ECO:0007669"/>
    <property type="project" value="TreeGrafter"/>
</dbReference>
<reference evidence="5 6" key="1">
    <citation type="journal article" date="2015" name="Genome Announc.">
        <title>Expanding the biotechnology potential of lactobacilli through comparative genomics of 213 strains and associated genera.</title>
        <authorList>
            <person name="Sun Z."/>
            <person name="Harris H.M."/>
            <person name="McCann A."/>
            <person name="Guo C."/>
            <person name="Argimon S."/>
            <person name="Zhang W."/>
            <person name="Yang X."/>
            <person name="Jeffery I.B."/>
            <person name="Cooney J.C."/>
            <person name="Kagawa T.F."/>
            <person name="Liu W."/>
            <person name="Song Y."/>
            <person name="Salvetti E."/>
            <person name="Wrobel A."/>
            <person name="Rasinkangas P."/>
            <person name="Parkhill J."/>
            <person name="Rea M.C."/>
            <person name="O'Sullivan O."/>
            <person name="Ritari J."/>
            <person name="Douillard F.P."/>
            <person name="Paul Ross R."/>
            <person name="Yang R."/>
            <person name="Briner A.E."/>
            <person name="Felis G.E."/>
            <person name="de Vos W.M."/>
            <person name="Barrangou R."/>
            <person name="Klaenhammer T.R."/>
            <person name="Caufield P.W."/>
            <person name="Cui Y."/>
            <person name="Zhang H."/>
            <person name="O'Toole P.W."/>
        </authorList>
    </citation>
    <scope>NUCLEOTIDE SEQUENCE [LARGE SCALE GENOMIC DNA]</scope>
    <source>
        <strain evidence="5 6">DSM 20534</strain>
    </source>
</reference>
<accession>A0A0R1H1R1</accession>
<evidence type="ECO:0000256" key="2">
    <source>
        <dbReference type="ARBA" id="ARBA00022801"/>
    </source>
</evidence>
<dbReference type="GO" id="GO:0009313">
    <property type="term" value="P:oligosaccharide catabolic process"/>
    <property type="evidence" value="ECO:0007669"/>
    <property type="project" value="TreeGrafter"/>
</dbReference>
<evidence type="ECO:0000313" key="5">
    <source>
        <dbReference type="EMBL" id="KRK37617.1"/>
    </source>
</evidence>
<dbReference type="InterPro" id="IPR045857">
    <property type="entry name" value="O16G_dom_2"/>
</dbReference>
<dbReference type="EMBL" id="AZCV01000004">
    <property type="protein sequence ID" value="KRK37617.1"/>
    <property type="molecule type" value="Genomic_DNA"/>
</dbReference>
<dbReference type="RefSeq" id="WP_056945754.1">
    <property type="nucleotide sequence ID" value="NZ_AZCV01000004.1"/>
</dbReference>
<dbReference type="Proteomes" id="UP000050909">
    <property type="component" value="Unassembled WGS sequence"/>
</dbReference>
<evidence type="ECO:0000256" key="3">
    <source>
        <dbReference type="ARBA" id="ARBA00023295"/>
    </source>
</evidence>
<feature type="domain" description="Glycosyl hydrolase family 13 catalytic" evidence="4">
    <location>
        <begin position="14"/>
        <end position="405"/>
    </location>
</feature>
<keyword evidence="6" id="KW-1185">Reference proteome</keyword>